<gene>
    <name evidence="1" type="ORF">ACFSUN_12840</name>
</gene>
<reference evidence="2" key="1">
    <citation type="journal article" date="2019" name="Int. J. Syst. Evol. Microbiol.">
        <title>The Global Catalogue of Microorganisms (GCM) 10K type strain sequencing project: providing services to taxonomists for standard genome sequencing and annotation.</title>
        <authorList>
            <consortium name="The Broad Institute Genomics Platform"/>
            <consortium name="The Broad Institute Genome Sequencing Center for Infectious Disease"/>
            <person name="Wu L."/>
            <person name="Ma J."/>
        </authorList>
    </citation>
    <scope>NUCLEOTIDE SEQUENCE [LARGE SCALE GENOMIC DNA]</scope>
    <source>
        <strain evidence="2">TISTR 1858</strain>
    </source>
</reference>
<evidence type="ECO:0000313" key="2">
    <source>
        <dbReference type="Proteomes" id="UP001597451"/>
    </source>
</evidence>
<proteinExistence type="predicted"/>
<dbReference type="RefSeq" id="WP_379562457.1">
    <property type="nucleotide sequence ID" value="NZ_JBHUMX010000038.1"/>
</dbReference>
<sequence length="83" mass="9628">MDYFEENGESRYGFSIYDRPSIPLNELMKATEKIKNSDVSQEYKQEQLEELYKGNAERAFMGKNKNGEISVHLNDQKGNPYGN</sequence>
<name>A0ABW5Q2E3_9BACI</name>
<evidence type="ECO:0000313" key="1">
    <source>
        <dbReference type="EMBL" id="MFD2629666.1"/>
    </source>
</evidence>
<dbReference type="Proteomes" id="UP001597451">
    <property type="component" value="Unassembled WGS sequence"/>
</dbReference>
<organism evidence="1 2">
    <name type="scientific">Oceanobacillus kapialis</name>
    <dbReference type="NCBI Taxonomy" id="481353"/>
    <lineage>
        <taxon>Bacteria</taxon>
        <taxon>Bacillati</taxon>
        <taxon>Bacillota</taxon>
        <taxon>Bacilli</taxon>
        <taxon>Bacillales</taxon>
        <taxon>Bacillaceae</taxon>
        <taxon>Oceanobacillus</taxon>
    </lineage>
</organism>
<comment type="caution">
    <text evidence="1">The sequence shown here is derived from an EMBL/GenBank/DDBJ whole genome shotgun (WGS) entry which is preliminary data.</text>
</comment>
<accession>A0ABW5Q2E3</accession>
<keyword evidence="2" id="KW-1185">Reference proteome</keyword>
<protein>
    <submittedName>
        <fullName evidence="1">Uncharacterized protein</fullName>
    </submittedName>
</protein>
<dbReference type="EMBL" id="JBHUMX010000038">
    <property type="protein sequence ID" value="MFD2629666.1"/>
    <property type="molecule type" value="Genomic_DNA"/>
</dbReference>